<proteinExistence type="predicted"/>
<accession>A0A2M7G211</accession>
<sequence length="322" mass="35136">MQIQSVSSPVLGRVLPTSTAPQAPIAQPAQTLPIKDSLQISPLRGAIPASMSLFAASSPIDRALQKLNSHPSEANFKDTQAAFRVTLRSLSVSELEALVAQLEDQINQTRDYRSQVFLDRALVDTRMEIYTKGGKPNFPEPTMPPLPGNEPQSIVQNSLKQLDCHPSEANFRTSQAGFRVAIRDLSLDQLKATEALVAQAMDGSSSYRTQKLLSGLMLDVKLEIARKGGQPGFPEPTMPPVPGNEPQSIVANTLKQLNSSPTEANYRTAEAGFRVALRSLNATQLKDTEKLVQAAIQNNSDYRAQKLLDALLLDLKLEAKQR</sequence>
<reference evidence="1 2" key="1">
    <citation type="submission" date="2017-09" db="EMBL/GenBank/DDBJ databases">
        <title>Depth-based differentiation of microbial function through sediment-hosted aquifers and enrichment of novel symbionts in the deep terrestrial subsurface.</title>
        <authorList>
            <person name="Probst A.J."/>
            <person name="Ladd B."/>
            <person name="Jarett J.K."/>
            <person name="Geller-Mcgrath D.E."/>
            <person name="Sieber C.M."/>
            <person name="Emerson J.B."/>
            <person name="Anantharaman K."/>
            <person name="Thomas B.C."/>
            <person name="Malmstrom R."/>
            <person name="Stieglmeier M."/>
            <person name="Klingl A."/>
            <person name="Woyke T."/>
            <person name="Ryan C.M."/>
            <person name="Banfield J.F."/>
        </authorList>
    </citation>
    <scope>NUCLEOTIDE SEQUENCE [LARGE SCALE GENOMIC DNA]</scope>
    <source>
        <strain evidence="1">CG17_big_fil_post_rev_8_21_14_2_50_48_46</strain>
    </source>
</reference>
<evidence type="ECO:0000313" key="1">
    <source>
        <dbReference type="EMBL" id="PIW15809.1"/>
    </source>
</evidence>
<dbReference type="Proteomes" id="UP000231019">
    <property type="component" value="Unassembled WGS sequence"/>
</dbReference>
<dbReference type="EMBL" id="PFFQ01000044">
    <property type="protein sequence ID" value="PIW15809.1"/>
    <property type="molecule type" value="Genomic_DNA"/>
</dbReference>
<comment type="caution">
    <text evidence="1">The sequence shown here is derived from an EMBL/GenBank/DDBJ whole genome shotgun (WGS) entry which is preliminary data.</text>
</comment>
<evidence type="ECO:0000313" key="2">
    <source>
        <dbReference type="Proteomes" id="UP000231019"/>
    </source>
</evidence>
<dbReference type="AlphaFoldDB" id="A0A2M7G211"/>
<gene>
    <name evidence="1" type="ORF">COW36_15810</name>
</gene>
<organism evidence="1 2">
    <name type="scientific">bacterium (Candidatus Blackallbacteria) CG17_big_fil_post_rev_8_21_14_2_50_48_46</name>
    <dbReference type="NCBI Taxonomy" id="2014261"/>
    <lineage>
        <taxon>Bacteria</taxon>
        <taxon>Candidatus Blackallbacteria</taxon>
    </lineage>
</organism>
<name>A0A2M7G211_9BACT</name>
<protein>
    <submittedName>
        <fullName evidence="1">Uncharacterized protein</fullName>
    </submittedName>
</protein>